<dbReference type="PANTHER" id="PTHR46648">
    <property type="entry name" value="HIT FAMILY PROTEIN 1"/>
    <property type="match status" value="1"/>
</dbReference>
<feature type="short sequence motif" description="Histidine triad motif" evidence="2 3">
    <location>
        <begin position="92"/>
        <end position="96"/>
    </location>
</feature>
<dbReference type="InterPro" id="IPR011146">
    <property type="entry name" value="HIT-like"/>
</dbReference>
<dbReference type="PRINTS" id="PR00332">
    <property type="entry name" value="HISTRIAD"/>
</dbReference>
<gene>
    <name evidence="6" type="primary">hnt1</name>
    <name evidence="5" type="ORF">SJAG_01231</name>
</gene>
<dbReference type="AlphaFoldDB" id="B6K043"/>
<dbReference type="CDD" id="cd01277">
    <property type="entry name" value="HINT_subgroup"/>
    <property type="match status" value="1"/>
</dbReference>
<sequence length="133" mass="14614">MSCIFCRIIKGEIPCIKIAETAKSLAFMDIAPTSKGHALVIPKEHGERLTDLSDESCADLLPLAKRVAKATGAENFNILQNNGRLAHQEVGHVHVHVIPKPNTEFGLVVGWPSFSISKEELSELGEQIRSRME</sequence>
<feature type="domain" description="HIT" evidence="4">
    <location>
        <begin position="4"/>
        <end position="107"/>
    </location>
</feature>
<dbReference type="GeneID" id="7048382"/>
<dbReference type="Gene3D" id="3.30.428.10">
    <property type="entry name" value="HIT-like"/>
    <property type="match status" value="1"/>
</dbReference>
<dbReference type="VEuPathDB" id="FungiDB:SJAG_01231"/>
<dbReference type="Proteomes" id="UP000001744">
    <property type="component" value="Unassembled WGS sequence"/>
</dbReference>
<name>B6K043_SCHJY</name>
<evidence type="ECO:0000313" key="7">
    <source>
        <dbReference type="Proteomes" id="UP000001744"/>
    </source>
</evidence>
<keyword evidence="7" id="KW-1185">Reference proteome</keyword>
<dbReference type="OMA" id="YRVVMNC"/>
<dbReference type="PANTHER" id="PTHR46648:SF1">
    <property type="entry name" value="ADENOSINE 5'-MONOPHOSPHORAMIDASE HNT1"/>
    <property type="match status" value="1"/>
</dbReference>
<dbReference type="GO" id="GO:0009117">
    <property type="term" value="P:nucleotide metabolic process"/>
    <property type="evidence" value="ECO:0000318"/>
    <property type="project" value="GO_Central"/>
</dbReference>
<dbReference type="PROSITE" id="PS51084">
    <property type="entry name" value="HIT_2"/>
    <property type="match status" value="1"/>
</dbReference>
<dbReference type="InterPro" id="IPR019808">
    <property type="entry name" value="Histidine_triad_CS"/>
</dbReference>
<dbReference type="SUPFAM" id="SSF54197">
    <property type="entry name" value="HIT-like"/>
    <property type="match status" value="1"/>
</dbReference>
<dbReference type="OrthoDB" id="672793at2759"/>
<evidence type="ECO:0000256" key="3">
    <source>
        <dbReference type="PROSITE-ProRule" id="PRU00464"/>
    </source>
</evidence>
<dbReference type="PROSITE" id="PS00892">
    <property type="entry name" value="HIT_1"/>
    <property type="match status" value="1"/>
</dbReference>
<dbReference type="InterPro" id="IPR039384">
    <property type="entry name" value="HINT"/>
</dbReference>
<dbReference type="EMBL" id="KE651168">
    <property type="protein sequence ID" value="EEB06193.1"/>
    <property type="molecule type" value="Genomic_DNA"/>
</dbReference>
<proteinExistence type="predicted"/>
<evidence type="ECO:0000313" key="5">
    <source>
        <dbReference type="EMBL" id="EEB06193.1"/>
    </source>
</evidence>
<evidence type="ECO:0000256" key="1">
    <source>
        <dbReference type="PIRSR" id="PIRSR601310-1"/>
    </source>
</evidence>
<dbReference type="JaponicusDB" id="SJAG_01231">
    <property type="gene designation" value="hnt1"/>
</dbReference>
<dbReference type="GO" id="GO:0003824">
    <property type="term" value="F:catalytic activity"/>
    <property type="evidence" value="ECO:0007669"/>
    <property type="project" value="InterPro"/>
</dbReference>
<protein>
    <submittedName>
        <fullName evidence="5">Adenosine 5'-monophosphoramidase</fullName>
    </submittedName>
</protein>
<reference evidence="5 7" key="1">
    <citation type="journal article" date="2011" name="Science">
        <title>Comparative functional genomics of the fission yeasts.</title>
        <authorList>
            <person name="Rhind N."/>
            <person name="Chen Z."/>
            <person name="Yassour M."/>
            <person name="Thompson D.A."/>
            <person name="Haas B.J."/>
            <person name="Habib N."/>
            <person name="Wapinski I."/>
            <person name="Roy S."/>
            <person name="Lin M.F."/>
            <person name="Heiman D.I."/>
            <person name="Young S.K."/>
            <person name="Furuya K."/>
            <person name="Guo Y."/>
            <person name="Pidoux A."/>
            <person name="Chen H.M."/>
            <person name="Robbertse B."/>
            <person name="Goldberg J.M."/>
            <person name="Aoki K."/>
            <person name="Bayne E.H."/>
            <person name="Berlin A.M."/>
            <person name="Desjardins C.A."/>
            <person name="Dobbs E."/>
            <person name="Dukaj L."/>
            <person name="Fan L."/>
            <person name="FitzGerald M.G."/>
            <person name="French C."/>
            <person name="Gujja S."/>
            <person name="Hansen K."/>
            <person name="Keifenheim D."/>
            <person name="Levin J.Z."/>
            <person name="Mosher R.A."/>
            <person name="Mueller C.A."/>
            <person name="Pfiffner J."/>
            <person name="Priest M."/>
            <person name="Russ C."/>
            <person name="Smialowska A."/>
            <person name="Swoboda P."/>
            <person name="Sykes S.M."/>
            <person name="Vaughn M."/>
            <person name="Vengrova S."/>
            <person name="Yoder R."/>
            <person name="Zeng Q."/>
            <person name="Allshire R."/>
            <person name="Baulcombe D."/>
            <person name="Birren B.W."/>
            <person name="Brown W."/>
            <person name="Ekwall K."/>
            <person name="Kellis M."/>
            <person name="Leatherwood J."/>
            <person name="Levin H."/>
            <person name="Margalit H."/>
            <person name="Martienssen R."/>
            <person name="Nieduszynski C.A."/>
            <person name="Spatafora J.W."/>
            <person name="Friedman N."/>
            <person name="Dalgaard J.Z."/>
            <person name="Baumann P."/>
            <person name="Niki H."/>
            <person name="Regev A."/>
            <person name="Nusbaum C."/>
        </authorList>
    </citation>
    <scope>NUCLEOTIDE SEQUENCE [LARGE SCALE GENOMIC DNA]</scope>
    <source>
        <strain evidence="7">yFS275 / FY16936</strain>
    </source>
</reference>
<dbReference type="RefSeq" id="XP_002172486.1">
    <property type="nucleotide sequence ID" value="XM_002172450.2"/>
</dbReference>
<accession>B6K043</accession>
<dbReference type="eggNOG" id="KOG3275">
    <property type="taxonomic scope" value="Eukaryota"/>
</dbReference>
<feature type="active site" description="Tele-AMP-histidine intermediate" evidence="1">
    <location>
        <position position="94"/>
    </location>
</feature>
<dbReference type="Pfam" id="PF01230">
    <property type="entry name" value="HIT"/>
    <property type="match status" value="1"/>
</dbReference>
<dbReference type="HOGENOM" id="CLU_056776_3_0_1"/>
<evidence type="ECO:0000313" key="6">
    <source>
        <dbReference type="JaponicusDB" id="SJAG_01231"/>
    </source>
</evidence>
<organism evidence="5 7">
    <name type="scientific">Schizosaccharomyces japonicus (strain yFS275 / FY16936)</name>
    <name type="common">Fission yeast</name>
    <dbReference type="NCBI Taxonomy" id="402676"/>
    <lineage>
        <taxon>Eukaryota</taxon>
        <taxon>Fungi</taxon>
        <taxon>Dikarya</taxon>
        <taxon>Ascomycota</taxon>
        <taxon>Taphrinomycotina</taxon>
        <taxon>Schizosaccharomycetes</taxon>
        <taxon>Schizosaccharomycetales</taxon>
        <taxon>Schizosaccharomycetaceae</taxon>
        <taxon>Schizosaccharomyces</taxon>
    </lineage>
</organism>
<dbReference type="InterPro" id="IPR036265">
    <property type="entry name" value="HIT-like_sf"/>
</dbReference>
<evidence type="ECO:0000256" key="2">
    <source>
        <dbReference type="PIRSR" id="PIRSR601310-3"/>
    </source>
</evidence>
<dbReference type="InterPro" id="IPR001310">
    <property type="entry name" value="Histidine_triad_HIT"/>
</dbReference>
<dbReference type="STRING" id="402676.B6K043"/>
<evidence type="ECO:0000259" key="4">
    <source>
        <dbReference type="PROSITE" id="PS51084"/>
    </source>
</evidence>